<dbReference type="PRINTS" id="PR00081">
    <property type="entry name" value="GDHRDH"/>
</dbReference>
<dbReference type="PROSITE" id="PS00061">
    <property type="entry name" value="ADH_SHORT"/>
    <property type="match status" value="1"/>
</dbReference>
<dbReference type="InterPro" id="IPR020904">
    <property type="entry name" value="Sc_DH/Rdtase_CS"/>
</dbReference>
<proteinExistence type="inferred from homology"/>
<dbReference type="OrthoDB" id="9876299at2759"/>
<dbReference type="PANTHER" id="PTHR43391">
    <property type="entry name" value="RETINOL DEHYDROGENASE-RELATED"/>
    <property type="match status" value="1"/>
</dbReference>
<dbReference type="EMBL" id="JH688202">
    <property type="protein sequence ID" value="EJD33495.1"/>
    <property type="molecule type" value="Genomic_DNA"/>
</dbReference>
<evidence type="ECO:0000256" key="2">
    <source>
        <dbReference type="ARBA" id="ARBA00022857"/>
    </source>
</evidence>
<keyword evidence="3" id="KW-0560">Oxidoreductase</keyword>
<feature type="non-terminal residue" evidence="4">
    <location>
        <position position="139"/>
    </location>
</feature>
<dbReference type="KEGG" id="adl:AURDEDRAFT_131654"/>
<evidence type="ECO:0000256" key="3">
    <source>
        <dbReference type="ARBA" id="ARBA00023002"/>
    </source>
</evidence>
<keyword evidence="2" id="KW-0521">NADP</keyword>
<dbReference type="SUPFAM" id="SSF51735">
    <property type="entry name" value="NAD(P)-binding Rossmann-fold domains"/>
    <property type="match status" value="1"/>
</dbReference>
<dbReference type="CDD" id="cd05233">
    <property type="entry name" value="SDR_c"/>
    <property type="match status" value="1"/>
</dbReference>
<keyword evidence="5" id="KW-1185">Reference proteome</keyword>
<dbReference type="eggNOG" id="KOG1204">
    <property type="taxonomic scope" value="Eukaryota"/>
</dbReference>
<gene>
    <name evidence="4" type="ORF">AURDEDRAFT_131654</name>
</gene>
<dbReference type="Gene3D" id="3.40.50.720">
    <property type="entry name" value="NAD(P)-binding Rossmann-like Domain"/>
    <property type="match status" value="1"/>
</dbReference>
<evidence type="ECO:0000313" key="5">
    <source>
        <dbReference type="Proteomes" id="UP000006514"/>
    </source>
</evidence>
<accession>J0WMD3</accession>
<organism evidence="4 5">
    <name type="scientific">Auricularia subglabra (strain TFB-10046 / SS5)</name>
    <name type="common">White-rot fungus</name>
    <name type="synonym">Auricularia delicata (strain TFB10046)</name>
    <dbReference type="NCBI Taxonomy" id="717982"/>
    <lineage>
        <taxon>Eukaryota</taxon>
        <taxon>Fungi</taxon>
        <taxon>Dikarya</taxon>
        <taxon>Basidiomycota</taxon>
        <taxon>Agaricomycotina</taxon>
        <taxon>Agaricomycetes</taxon>
        <taxon>Auriculariales</taxon>
        <taxon>Auriculariaceae</taxon>
        <taxon>Auricularia</taxon>
    </lineage>
</organism>
<protein>
    <submittedName>
        <fullName evidence="4">NAD(P)-binding protein</fullName>
    </submittedName>
</protein>
<evidence type="ECO:0000313" key="4">
    <source>
        <dbReference type="EMBL" id="EJD33495.1"/>
    </source>
</evidence>
<reference evidence="5" key="1">
    <citation type="journal article" date="2012" name="Science">
        <title>The Paleozoic origin of enzymatic lignin decomposition reconstructed from 31 fungal genomes.</title>
        <authorList>
            <person name="Floudas D."/>
            <person name="Binder M."/>
            <person name="Riley R."/>
            <person name="Barry K."/>
            <person name="Blanchette R.A."/>
            <person name="Henrissat B."/>
            <person name="Martinez A.T."/>
            <person name="Otillar R."/>
            <person name="Spatafora J.W."/>
            <person name="Yadav J.S."/>
            <person name="Aerts A."/>
            <person name="Benoit I."/>
            <person name="Boyd A."/>
            <person name="Carlson A."/>
            <person name="Copeland A."/>
            <person name="Coutinho P.M."/>
            <person name="de Vries R.P."/>
            <person name="Ferreira P."/>
            <person name="Findley K."/>
            <person name="Foster B."/>
            <person name="Gaskell J."/>
            <person name="Glotzer D."/>
            <person name="Gorecki P."/>
            <person name="Heitman J."/>
            <person name="Hesse C."/>
            <person name="Hori C."/>
            <person name="Igarashi K."/>
            <person name="Jurgens J.A."/>
            <person name="Kallen N."/>
            <person name="Kersten P."/>
            <person name="Kohler A."/>
            <person name="Kuees U."/>
            <person name="Kumar T.K.A."/>
            <person name="Kuo A."/>
            <person name="LaButti K."/>
            <person name="Larrondo L.F."/>
            <person name="Lindquist E."/>
            <person name="Ling A."/>
            <person name="Lombard V."/>
            <person name="Lucas S."/>
            <person name="Lundell T."/>
            <person name="Martin R."/>
            <person name="McLaughlin D.J."/>
            <person name="Morgenstern I."/>
            <person name="Morin E."/>
            <person name="Murat C."/>
            <person name="Nagy L.G."/>
            <person name="Nolan M."/>
            <person name="Ohm R.A."/>
            <person name="Patyshakuliyeva A."/>
            <person name="Rokas A."/>
            <person name="Ruiz-Duenas F.J."/>
            <person name="Sabat G."/>
            <person name="Salamov A."/>
            <person name="Samejima M."/>
            <person name="Schmutz J."/>
            <person name="Slot J.C."/>
            <person name="St John F."/>
            <person name="Stenlid J."/>
            <person name="Sun H."/>
            <person name="Sun S."/>
            <person name="Syed K."/>
            <person name="Tsang A."/>
            <person name="Wiebenga A."/>
            <person name="Young D."/>
            <person name="Pisabarro A."/>
            <person name="Eastwood D.C."/>
            <person name="Martin F."/>
            <person name="Cullen D."/>
            <person name="Grigoriev I.V."/>
            <person name="Hibbett D.S."/>
        </authorList>
    </citation>
    <scope>NUCLEOTIDE SEQUENCE [LARGE SCALE GENOMIC DNA]</scope>
    <source>
        <strain evidence="5">TFB10046</strain>
    </source>
</reference>
<dbReference type="GO" id="GO:0016491">
    <property type="term" value="F:oxidoreductase activity"/>
    <property type="evidence" value="ECO:0007669"/>
    <property type="project" value="UniProtKB-KW"/>
</dbReference>
<dbReference type="InParanoid" id="J0WMD3"/>
<evidence type="ECO:0000256" key="1">
    <source>
        <dbReference type="ARBA" id="ARBA00006484"/>
    </source>
</evidence>
<dbReference type="PANTHER" id="PTHR43391:SF14">
    <property type="entry name" value="DEHYDROGENASE_REDUCTASE SDR FAMILY PROTEIN 7-LIKE"/>
    <property type="match status" value="1"/>
</dbReference>
<dbReference type="AlphaFoldDB" id="J0WMD3"/>
<dbReference type="Pfam" id="PF00106">
    <property type="entry name" value="adh_short"/>
    <property type="match status" value="1"/>
</dbReference>
<dbReference type="InterPro" id="IPR002347">
    <property type="entry name" value="SDR_fam"/>
</dbReference>
<dbReference type="Proteomes" id="UP000006514">
    <property type="component" value="Unassembled WGS sequence"/>
</dbReference>
<sequence length="139" mass="14555">MHETNHVNWSPRSTKEATVKAAIVEAQKSFGGVDSIVLNAAVNLPIGSLEALPLDGWQQMFDINLFGVVTFVQGAIPALRKSGNARIVLVSSEAANLGIPGMAAYSASKAALNSLNRTIAAEELGITSVAFHPGAVRTE</sequence>
<dbReference type="InterPro" id="IPR036291">
    <property type="entry name" value="NAD(P)-bd_dom_sf"/>
</dbReference>
<comment type="similarity">
    <text evidence="1">Belongs to the short-chain dehydrogenases/reductases (SDR) family.</text>
</comment>
<name>J0WMD3_AURST</name>